<protein>
    <submittedName>
        <fullName evidence="1">Uncharacterized protein</fullName>
    </submittedName>
</protein>
<dbReference type="EMBL" id="JAAQWG010000002">
    <property type="protein sequence ID" value="NMY07228.1"/>
    <property type="molecule type" value="Genomic_DNA"/>
</dbReference>
<reference evidence="1 2" key="1">
    <citation type="journal article" date="2020" name="Front. Microbiol.">
        <title>Genetic Organization of the aprX-lipA2 Operon Affects the Proteolytic Potential of Pseudomonas Species in Milk.</title>
        <authorList>
            <person name="Maier C."/>
            <person name="Huptas C."/>
            <person name="von Neubeck M."/>
            <person name="Scherer S."/>
            <person name="Wenning M."/>
            <person name="Lucking G."/>
        </authorList>
    </citation>
    <scope>NUCLEOTIDE SEQUENCE [LARGE SCALE GENOMIC DNA]</scope>
    <source>
        <strain evidence="1 2">DSM 16272</strain>
    </source>
</reference>
<dbReference type="AlphaFoldDB" id="A0A7Y1A0Z2"/>
<proteinExistence type="predicted"/>
<name>A0A7Y1A0Z2_PSEVE</name>
<comment type="caution">
    <text evidence="1">The sequence shown here is derived from an EMBL/GenBank/DDBJ whole genome shotgun (WGS) entry which is preliminary data.</text>
</comment>
<evidence type="ECO:0000313" key="2">
    <source>
        <dbReference type="Proteomes" id="UP000537729"/>
    </source>
</evidence>
<dbReference type="RefSeq" id="WP_169883638.1">
    <property type="nucleotide sequence ID" value="NZ_JAAQWG010000002.1"/>
</dbReference>
<accession>A0A7Y1A0Z2</accession>
<sequence>MNQMVEPKRTYSLHALVLDRNPELPLDEKEFNDLKQAKVRLNAALALEENYDLLLGNYRELELEAISAAVTDMTSMTHEYEDFFEIRTAINRRFVNLLSATRMYLDQYPQSLKKIGANLEAAKEACSKAYDNFFEYRFMEALRNHVQHEGLAVHGVTMGGRWLPPHEPKQLQFSIVPYASKAALEGSDFKKMVLIECPDKVSLIPAARIHVGGISSVHKKVRDLIAPFVSEARHLVEVAIARHEAEAKKRYSGIAAIATEDGVVLEKVPLFLEWDDVRQKLLNRNHPVENLAKRFVTTQAEGAVNS</sequence>
<dbReference type="Proteomes" id="UP000537729">
    <property type="component" value="Unassembled WGS sequence"/>
</dbReference>
<evidence type="ECO:0000313" key="1">
    <source>
        <dbReference type="EMBL" id="NMY07228.1"/>
    </source>
</evidence>
<organism evidence="1 2">
    <name type="scientific">Pseudomonas veronii</name>
    <dbReference type="NCBI Taxonomy" id="76761"/>
    <lineage>
        <taxon>Bacteria</taxon>
        <taxon>Pseudomonadati</taxon>
        <taxon>Pseudomonadota</taxon>
        <taxon>Gammaproteobacteria</taxon>
        <taxon>Pseudomonadales</taxon>
        <taxon>Pseudomonadaceae</taxon>
        <taxon>Pseudomonas</taxon>
    </lineage>
</organism>
<gene>
    <name evidence="1" type="ORF">HBO38_02025</name>
</gene>